<accession>A0A8D8C2C5</accession>
<dbReference type="EMBL" id="HBUE01101717">
    <property type="protein sequence ID" value="CAG6485690.1"/>
    <property type="molecule type" value="Transcribed_RNA"/>
</dbReference>
<sequence length="178" mass="20279">MLLLLMATVDDRVVRRGATGDRTGRFFVFGENVPYLGTTAAGPGRLWRRDGRRRGRGPVAFHGFRCTSLELLQKVIDLDFYRVGRTGHVLPLPSPSAYYNFFLPPGTIRVTTHFLGKGCCVSSIVLHLLPLHRFLYGHLFVVRSSQPARRTHVHHLLLIAFPFHRCFFLQLLHFPNSN</sequence>
<proteinExistence type="predicted"/>
<reference evidence="1" key="1">
    <citation type="submission" date="2021-05" db="EMBL/GenBank/DDBJ databases">
        <authorList>
            <person name="Alioto T."/>
            <person name="Alioto T."/>
            <person name="Gomez Garrido J."/>
        </authorList>
    </citation>
    <scope>NUCLEOTIDE SEQUENCE</scope>
</reference>
<protein>
    <submittedName>
        <fullName evidence="1">(northern house mosquito) hypothetical protein</fullName>
    </submittedName>
</protein>
<evidence type="ECO:0000313" key="1">
    <source>
        <dbReference type="EMBL" id="CAG6485690.1"/>
    </source>
</evidence>
<organism evidence="1">
    <name type="scientific">Culex pipiens</name>
    <name type="common">House mosquito</name>
    <dbReference type="NCBI Taxonomy" id="7175"/>
    <lineage>
        <taxon>Eukaryota</taxon>
        <taxon>Metazoa</taxon>
        <taxon>Ecdysozoa</taxon>
        <taxon>Arthropoda</taxon>
        <taxon>Hexapoda</taxon>
        <taxon>Insecta</taxon>
        <taxon>Pterygota</taxon>
        <taxon>Neoptera</taxon>
        <taxon>Endopterygota</taxon>
        <taxon>Diptera</taxon>
        <taxon>Nematocera</taxon>
        <taxon>Culicoidea</taxon>
        <taxon>Culicidae</taxon>
        <taxon>Culicinae</taxon>
        <taxon>Culicini</taxon>
        <taxon>Culex</taxon>
        <taxon>Culex</taxon>
    </lineage>
</organism>
<name>A0A8D8C2C5_CULPI</name>
<dbReference type="AlphaFoldDB" id="A0A8D8C2C5"/>